<accession>A0A6G1CIQ7</accession>
<dbReference type="Proteomes" id="UP000479710">
    <property type="component" value="Unassembled WGS sequence"/>
</dbReference>
<dbReference type="EMBL" id="SPHZ02000009">
    <property type="protein sequence ID" value="KAF0900072.1"/>
    <property type="molecule type" value="Genomic_DNA"/>
</dbReference>
<comment type="caution">
    <text evidence="2">The sequence shown here is derived from an EMBL/GenBank/DDBJ whole genome shotgun (WGS) entry which is preliminary data.</text>
</comment>
<evidence type="ECO:0000313" key="3">
    <source>
        <dbReference type="Proteomes" id="UP000479710"/>
    </source>
</evidence>
<feature type="compositionally biased region" description="Low complexity" evidence="1">
    <location>
        <begin position="22"/>
        <end position="36"/>
    </location>
</feature>
<reference evidence="2 3" key="1">
    <citation type="submission" date="2019-11" db="EMBL/GenBank/DDBJ databases">
        <title>Whole genome sequence of Oryza granulata.</title>
        <authorList>
            <person name="Li W."/>
        </authorList>
    </citation>
    <scope>NUCLEOTIDE SEQUENCE [LARGE SCALE GENOMIC DNA]</scope>
    <source>
        <strain evidence="3">cv. Menghai</strain>
        <tissue evidence="2">Leaf</tissue>
    </source>
</reference>
<proteinExistence type="predicted"/>
<dbReference type="AlphaFoldDB" id="A0A6G1CIQ7"/>
<gene>
    <name evidence="2" type="ORF">E2562_026808</name>
</gene>
<protein>
    <submittedName>
        <fullName evidence="2">Uncharacterized protein</fullName>
    </submittedName>
</protein>
<feature type="region of interest" description="Disordered" evidence="1">
    <location>
        <begin position="19"/>
        <end position="60"/>
    </location>
</feature>
<keyword evidence="3" id="KW-1185">Reference proteome</keyword>
<sequence>MGLLDSPPAYPAAICSPYRAHPSFPRAGRARSPAARQNRDAGQALPLTARYPGNLPVSPT</sequence>
<evidence type="ECO:0000256" key="1">
    <source>
        <dbReference type="SAM" id="MobiDB-lite"/>
    </source>
</evidence>
<organism evidence="2 3">
    <name type="scientific">Oryza meyeriana var. granulata</name>
    <dbReference type="NCBI Taxonomy" id="110450"/>
    <lineage>
        <taxon>Eukaryota</taxon>
        <taxon>Viridiplantae</taxon>
        <taxon>Streptophyta</taxon>
        <taxon>Embryophyta</taxon>
        <taxon>Tracheophyta</taxon>
        <taxon>Spermatophyta</taxon>
        <taxon>Magnoliopsida</taxon>
        <taxon>Liliopsida</taxon>
        <taxon>Poales</taxon>
        <taxon>Poaceae</taxon>
        <taxon>BOP clade</taxon>
        <taxon>Oryzoideae</taxon>
        <taxon>Oryzeae</taxon>
        <taxon>Oryzinae</taxon>
        <taxon>Oryza</taxon>
        <taxon>Oryza meyeriana</taxon>
    </lineage>
</organism>
<evidence type="ECO:0000313" key="2">
    <source>
        <dbReference type="EMBL" id="KAF0900072.1"/>
    </source>
</evidence>
<name>A0A6G1CIQ7_9ORYZ</name>